<dbReference type="RefSeq" id="WP_239673786.1">
    <property type="nucleotide sequence ID" value="NZ_CP049742.1"/>
</dbReference>
<feature type="coiled-coil region" evidence="2">
    <location>
        <begin position="52"/>
        <end position="91"/>
    </location>
</feature>
<accession>A0A7S8CA76</accession>
<evidence type="ECO:0000256" key="2">
    <source>
        <dbReference type="SAM" id="Coils"/>
    </source>
</evidence>
<protein>
    <submittedName>
        <fullName evidence="3">DUF881 domain-containing protein</fullName>
    </submittedName>
</protein>
<dbReference type="PANTHER" id="PTHR37313:SF2">
    <property type="entry name" value="UPF0749 PROTEIN YLXX"/>
    <property type="match status" value="1"/>
</dbReference>
<name>A0A7S8CA76_9BACI</name>
<sequence length="240" mass="27519">MKRKISTRFTLITLLIGFMVAIQFRSVQSPEIRDTRDIWELRQAISEQRAIQSQLLAEVSSVESNIKTFENERVDSKEEALRKTLDSLEKEAGLTEVTGPGIMLTFEPLKEELLFGQTTPSITPELLDRLVNELNLYQAKEISIDGQRVINTTVIRDINGETKVDNHSLRSFPFTIIVLTRDMKSANELYNRISVANVIDDFFIDNLTVRIDEPKRGLTVPAYNQPLRIRHMEIVEEKGE</sequence>
<dbReference type="Proteomes" id="UP000593626">
    <property type="component" value="Chromosome"/>
</dbReference>
<proteinExistence type="inferred from homology"/>
<dbReference type="AlphaFoldDB" id="A0A7S8CA76"/>
<organism evidence="3 4">
    <name type="scientific">Mangrovibacillus cuniculi</name>
    <dbReference type="NCBI Taxonomy" id="2593652"/>
    <lineage>
        <taxon>Bacteria</taxon>
        <taxon>Bacillati</taxon>
        <taxon>Bacillota</taxon>
        <taxon>Bacilli</taxon>
        <taxon>Bacillales</taxon>
        <taxon>Bacillaceae</taxon>
        <taxon>Mangrovibacillus</taxon>
    </lineage>
</organism>
<reference evidence="3 4" key="1">
    <citation type="submission" date="2019-07" db="EMBL/GenBank/DDBJ databases">
        <title>Genome sequence of 2 isolates from Red Sea Mangroves.</title>
        <authorList>
            <person name="Sefrji F."/>
            <person name="Michoud G."/>
            <person name="Merlino G."/>
            <person name="Daffonchio D."/>
        </authorList>
    </citation>
    <scope>NUCLEOTIDE SEQUENCE [LARGE SCALE GENOMIC DNA]</scope>
    <source>
        <strain evidence="3 4">R1DC41</strain>
    </source>
</reference>
<evidence type="ECO:0000313" key="4">
    <source>
        <dbReference type="Proteomes" id="UP000593626"/>
    </source>
</evidence>
<dbReference type="InterPro" id="IPR010273">
    <property type="entry name" value="DUF881"/>
</dbReference>
<dbReference type="PANTHER" id="PTHR37313">
    <property type="entry name" value="UPF0749 PROTEIN RV1825"/>
    <property type="match status" value="1"/>
</dbReference>
<evidence type="ECO:0000313" key="3">
    <source>
        <dbReference type="EMBL" id="QPC46261.1"/>
    </source>
</evidence>
<evidence type="ECO:0000256" key="1">
    <source>
        <dbReference type="ARBA" id="ARBA00009108"/>
    </source>
</evidence>
<dbReference type="Pfam" id="PF05949">
    <property type="entry name" value="DUF881"/>
    <property type="match status" value="1"/>
</dbReference>
<dbReference type="Gene3D" id="3.30.70.1880">
    <property type="entry name" value="Protein of unknown function DUF881"/>
    <property type="match status" value="1"/>
</dbReference>
<dbReference type="EMBL" id="CP049742">
    <property type="protein sequence ID" value="QPC46261.1"/>
    <property type="molecule type" value="Genomic_DNA"/>
</dbReference>
<dbReference type="KEGG" id="mcui:G8O30_04450"/>
<keyword evidence="2" id="KW-0175">Coiled coil</keyword>
<keyword evidence="4" id="KW-1185">Reference proteome</keyword>
<gene>
    <name evidence="3" type="ORF">G8O30_04450</name>
</gene>
<comment type="similarity">
    <text evidence="1">Belongs to the UPF0749 family.</text>
</comment>